<feature type="non-terminal residue" evidence="1">
    <location>
        <position position="1"/>
    </location>
</feature>
<protein>
    <submittedName>
        <fullName evidence="1">Uncharacterized protein</fullName>
    </submittedName>
</protein>
<dbReference type="AlphaFoldDB" id="A0AAD5GFH3"/>
<sequence length="83" mass="9766">MEDVNENQRTLATPDSFEIQLIVVITRKTKREGERQKKISNTGGGGHLRCHDGRDLQQWCWYLRGWWHPWWKPVTATVFGDIS</sequence>
<organism evidence="1 2">
    <name type="scientific">Ambrosia artemisiifolia</name>
    <name type="common">Common ragweed</name>
    <dbReference type="NCBI Taxonomy" id="4212"/>
    <lineage>
        <taxon>Eukaryota</taxon>
        <taxon>Viridiplantae</taxon>
        <taxon>Streptophyta</taxon>
        <taxon>Embryophyta</taxon>
        <taxon>Tracheophyta</taxon>
        <taxon>Spermatophyta</taxon>
        <taxon>Magnoliopsida</taxon>
        <taxon>eudicotyledons</taxon>
        <taxon>Gunneridae</taxon>
        <taxon>Pentapetalae</taxon>
        <taxon>asterids</taxon>
        <taxon>campanulids</taxon>
        <taxon>Asterales</taxon>
        <taxon>Asteraceae</taxon>
        <taxon>Asteroideae</taxon>
        <taxon>Heliantheae alliance</taxon>
        <taxon>Heliantheae</taxon>
        <taxon>Ambrosia</taxon>
    </lineage>
</organism>
<accession>A0AAD5GFH3</accession>
<name>A0AAD5GFH3_AMBAR</name>
<evidence type="ECO:0000313" key="2">
    <source>
        <dbReference type="Proteomes" id="UP001206925"/>
    </source>
</evidence>
<proteinExistence type="predicted"/>
<keyword evidence="2" id="KW-1185">Reference proteome</keyword>
<evidence type="ECO:0000313" key="1">
    <source>
        <dbReference type="EMBL" id="KAI7738148.1"/>
    </source>
</evidence>
<comment type="caution">
    <text evidence="1">The sequence shown here is derived from an EMBL/GenBank/DDBJ whole genome shotgun (WGS) entry which is preliminary data.</text>
</comment>
<gene>
    <name evidence="1" type="ORF">M8C21_005044</name>
</gene>
<dbReference type="EMBL" id="JAMZMK010008870">
    <property type="protein sequence ID" value="KAI7738148.1"/>
    <property type="molecule type" value="Genomic_DNA"/>
</dbReference>
<dbReference type="Proteomes" id="UP001206925">
    <property type="component" value="Unassembled WGS sequence"/>
</dbReference>
<reference evidence="1" key="1">
    <citation type="submission" date="2022-06" db="EMBL/GenBank/DDBJ databases">
        <title>Uncovering the hologenomic basis of an extraordinary plant invasion.</title>
        <authorList>
            <person name="Bieker V.C."/>
            <person name="Martin M.D."/>
            <person name="Gilbert T."/>
            <person name="Hodgins K."/>
            <person name="Battlay P."/>
            <person name="Petersen B."/>
            <person name="Wilson J."/>
        </authorList>
    </citation>
    <scope>NUCLEOTIDE SEQUENCE</scope>
    <source>
        <strain evidence="1">AA19_3_7</strain>
        <tissue evidence="1">Leaf</tissue>
    </source>
</reference>